<evidence type="ECO:0008006" key="5">
    <source>
        <dbReference type="Google" id="ProtNLM"/>
    </source>
</evidence>
<dbReference type="Gene3D" id="3.30.420.10">
    <property type="entry name" value="Ribonuclease H-like superfamily/Ribonuclease H"/>
    <property type="match status" value="1"/>
</dbReference>
<proteinExistence type="predicted"/>
<dbReference type="EnsemblPlants" id="evm.model.04.1802">
    <property type="protein sequence ID" value="cds.evm.model.04.1802"/>
    <property type="gene ID" value="evm.TU.04.1802"/>
</dbReference>
<dbReference type="InterPro" id="IPR036397">
    <property type="entry name" value="RNaseH_sf"/>
</dbReference>
<dbReference type="InterPro" id="IPR053151">
    <property type="entry name" value="RNase_H-like"/>
</dbReference>
<accession>A0A803PEM3</accession>
<protein>
    <recommendedName>
        <fullName evidence="5">RNase H type-1 domain-containing protein</fullName>
    </recommendedName>
</protein>
<feature type="domain" description="Reverse transcriptase zinc-binding" evidence="2">
    <location>
        <begin position="12"/>
        <end position="95"/>
    </location>
</feature>
<sequence length="741" mass="84470">MLIGKNAQDGKFTMKRAYAESMKFAVGQRSKKWAMIWDSRLHLRASMTLWRNLSGAIPVREKLCFLTVKGCLLCGSEVESIKHLFWECPFARALWFSGPFPVGCRNVGNQDLSDIVCEIGEQFNEEERWKFLTFVGCLFETIWYSRNTIIFKSNQVDILQERHKMLQRLEDLLSIQSSEQMSVNTMKVSAEDIWKIPISTQGLLITDASWKDGKAGIAVGCQDRQTGKWYWSAKRIEAESAMEAEASGIHWAIQLSLECGFRSIAIAIDALLLVQAMANRKLPPCWKTRAITVKIWSMIEEFLNCTFVHLNRTDNMQADKLAKSVRIDFISCTKGHQNPVLQPLELQSSSFPLSRNSHQNSDLDFEIMAHKARKSKTSQDLAVTFEAKLIESKVRSIGSYVSEVLKSCGIKYKQGCRVRSVIKGEFSYFLPERVAQEEGYNTSEPSQIGTWGLEHIRARAVLPLKDYFKEFRNYLGVAPFHLACPTRKQGAGGFYYLTTHTNDQRIIVRLPNKNKFKDEFFWTSCLSPISIIAFGIILTRRPVPNSEIEKRHRILLGLPFGLRAADFLLHENNLKACALLGSRQSTGDFKVLKYLDWQQVLVPADEEDRNYIARTHYINNTTPRKLKMMPPEVINLVLANGLPLANHPDWDISPLNPFNLFMITGSREFSCYYSSSSSSIEYDMDFEILISTSGSKKGKKRGIVLETYSRTNLELLKRLKKSTVKFSSSQPEKVLLEPSCP</sequence>
<dbReference type="AlphaFoldDB" id="A0A803PEM3"/>
<dbReference type="InterPro" id="IPR026960">
    <property type="entry name" value="RVT-Znf"/>
</dbReference>
<dbReference type="EMBL" id="UZAU01000400">
    <property type="status" value="NOT_ANNOTATED_CDS"/>
    <property type="molecule type" value="Genomic_DNA"/>
</dbReference>
<evidence type="ECO:0000259" key="1">
    <source>
        <dbReference type="Pfam" id="PF13456"/>
    </source>
</evidence>
<evidence type="ECO:0000313" key="4">
    <source>
        <dbReference type="Proteomes" id="UP000596661"/>
    </source>
</evidence>
<reference evidence="3" key="1">
    <citation type="submission" date="2018-11" db="EMBL/GenBank/DDBJ databases">
        <authorList>
            <person name="Grassa J C."/>
        </authorList>
    </citation>
    <scope>NUCLEOTIDE SEQUENCE [LARGE SCALE GENOMIC DNA]</scope>
</reference>
<dbReference type="CDD" id="cd06222">
    <property type="entry name" value="RNase_H_like"/>
    <property type="match status" value="1"/>
</dbReference>
<dbReference type="SUPFAM" id="SSF53098">
    <property type="entry name" value="Ribonuclease H-like"/>
    <property type="match status" value="1"/>
</dbReference>
<dbReference type="Gramene" id="evm.model.04.1802">
    <property type="protein sequence ID" value="cds.evm.model.04.1802"/>
    <property type="gene ID" value="evm.TU.04.1802"/>
</dbReference>
<organism evidence="3 4">
    <name type="scientific">Cannabis sativa</name>
    <name type="common">Hemp</name>
    <name type="synonym">Marijuana</name>
    <dbReference type="NCBI Taxonomy" id="3483"/>
    <lineage>
        <taxon>Eukaryota</taxon>
        <taxon>Viridiplantae</taxon>
        <taxon>Streptophyta</taxon>
        <taxon>Embryophyta</taxon>
        <taxon>Tracheophyta</taxon>
        <taxon>Spermatophyta</taxon>
        <taxon>Magnoliopsida</taxon>
        <taxon>eudicotyledons</taxon>
        <taxon>Gunneridae</taxon>
        <taxon>Pentapetalae</taxon>
        <taxon>rosids</taxon>
        <taxon>fabids</taxon>
        <taxon>Rosales</taxon>
        <taxon>Cannabaceae</taxon>
        <taxon>Cannabis</taxon>
    </lineage>
</organism>
<feature type="domain" description="RNase H type-1" evidence="1">
    <location>
        <begin position="207"/>
        <end position="324"/>
    </location>
</feature>
<dbReference type="PANTHER" id="PTHR47723:SF19">
    <property type="entry name" value="POLYNUCLEOTIDYL TRANSFERASE, RIBONUCLEASE H-LIKE SUPERFAMILY PROTEIN"/>
    <property type="match status" value="1"/>
</dbReference>
<keyword evidence="4" id="KW-1185">Reference proteome</keyword>
<dbReference type="InterPro" id="IPR012337">
    <property type="entry name" value="RNaseH-like_sf"/>
</dbReference>
<dbReference type="GO" id="GO:0003676">
    <property type="term" value="F:nucleic acid binding"/>
    <property type="evidence" value="ECO:0007669"/>
    <property type="project" value="InterPro"/>
</dbReference>
<dbReference type="Pfam" id="PF13456">
    <property type="entry name" value="RVT_3"/>
    <property type="match status" value="1"/>
</dbReference>
<dbReference type="Proteomes" id="UP000596661">
    <property type="component" value="Chromosome 4"/>
</dbReference>
<evidence type="ECO:0000259" key="2">
    <source>
        <dbReference type="Pfam" id="PF13966"/>
    </source>
</evidence>
<reference evidence="3" key="2">
    <citation type="submission" date="2021-03" db="UniProtKB">
        <authorList>
            <consortium name="EnsemblPlants"/>
        </authorList>
    </citation>
    <scope>IDENTIFICATION</scope>
</reference>
<evidence type="ECO:0000313" key="3">
    <source>
        <dbReference type="EnsemblPlants" id="cds.evm.model.04.1802"/>
    </source>
</evidence>
<dbReference type="GO" id="GO:0004523">
    <property type="term" value="F:RNA-DNA hybrid ribonuclease activity"/>
    <property type="evidence" value="ECO:0007669"/>
    <property type="project" value="InterPro"/>
</dbReference>
<name>A0A803PEM3_CANSA</name>
<dbReference type="Pfam" id="PF13966">
    <property type="entry name" value="zf-RVT"/>
    <property type="match status" value="1"/>
</dbReference>
<dbReference type="PANTHER" id="PTHR47723">
    <property type="entry name" value="OS05G0353850 PROTEIN"/>
    <property type="match status" value="1"/>
</dbReference>
<dbReference type="InterPro" id="IPR002156">
    <property type="entry name" value="RNaseH_domain"/>
</dbReference>
<dbReference type="InterPro" id="IPR044730">
    <property type="entry name" value="RNase_H-like_dom_plant"/>
</dbReference>